<keyword evidence="1" id="KW-1133">Transmembrane helix</keyword>
<dbReference type="Proteomes" id="UP001218218">
    <property type="component" value="Unassembled WGS sequence"/>
</dbReference>
<name>A0AAD7EJV0_9AGAR</name>
<keyword evidence="3" id="KW-1185">Reference proteome</keyword>
<sequence length="190" mass="20487">MHRPACCVRTPASVCSPKMLHFLYCFLGSFLVLITASPHRVQRSTPASWSSSVYQELFVSNKNYSTTFSLVNSTCHLLCDAAHQTFKNCTTSSPDISACLCTDIIGGELELCVSCIAAVADSKLLNFTAKLGLRHWYLDCKLDGHNVSQPQVNATLGLALATMVNAEYGISLRAAGIVATALVFITMCAV</sequence>
<accession>A0AAD7EJV0</accession>
<comment type="caution">
    <text evidence="2">The sequence shown here is derived from an EMBL/GenBank/DDBJ whole genome shotgun (WGS) entry which is preliminary data.</text>
</comment>
<evidence type="ECO:0000313" key="2">
    <source>
        <dbReference type="EMBL" id="KAJ7330388.1"/>
    </source>
</evidence>
<evidence type="ECO:0000256" key="1">
    <source>
        <dbReference type="SAM" id="Phobius"/>
    </source>
</evidence>
<feature type="transmembrane region" description="Helical" evidence="1">
    <location>
        <begin position="19"/>
        <end position="36"/>
    </location>
</feature>
<gene>
    <name evidence="2" type="ORF">DFH08DRAFT_882528</name>
</gene>
<protein>
    <submittedName>
        <fullName evidence="2">Uncharacterized protein</fullName>
    </submittedName>
</protein>
<keyword evidence="1" id="KW-0812">Transmembrane</keyword>
<reference evidence="2" key="1">
    <citation type="submission" date="2023-03" db="EMBL/GenBank/DDBJ databases">
        <title>Massive genome expansion in bonnet fungi (Mycena s.s.) driven by repeated elements and novel gene families across ecological guilds.</title>
        <authorList>
            <consortium name="Lawrence Berkeley National Laboratory"/>
            <person name="Harder C.B."/>
            <person name="Miyauchi S."/>
            <person name="Viragh M."/>
            <person name="Kuo A."/>
            <person name="Thoen E."/>
            <person name="Andreopoulos B."/>
            <person name="Lu D."/>
            <person name="Skrede I."/>
            <person name="Drula E."/>
            <person name="Henrissat B."/>
            <person name="Morin E."/>
            <person name="Kohler A."/>
            <person name="Barry K."/>
            <person name="LaButti K."/>
            <person name="Morin E."/>
            <person name="Salamov A."/>
            <person name="Lipzen A."/>
            <person name="Mereny Z."/>
            <person name="Hegedus B."/>
            <person name="Baldrian P."/>
            <person name="Stursova M."/>
            <person name="Weitz H."/>
            <person name="Taylor A."/>
            <person name="Grigoriev I.V."/>
            <person name="Nagy L.G."/>
            <person name="Martin F."/>
            <person name="Kauserud H."/>
        </authorList>
    </citation>
    <scope>NUCLEOTIDE SEQUENCE</scope>
    <source>
        <strain evidence="2">CBHHK002</strain>
    </source>
</reference>
<dbReference type="AlphaFoldDB" id="A0AAD7EJV0"/>
<dbReference type="EMBL" id="JARIHO010000037">
    <property type="protein sequence ID" value="KAJ7330388.1"/>
    <property type="molecule type" value="Genomic_DNA"/>
</dbReference>
<proteinExistence type="predicted"/>
<evidence type="ECO:0000313" key="3">
    <source>
        <dbReference type="Proteomes" id="UP001218218"/>
    </source>
</evidence>
<organism evidence="2 3">
    <name type="scientific">Mycena albidolilacea</name>
    <dbReference type="NCBI Taxonomy" id="1033008"/>
    <lineage>
        <taxon>Eukaryota</taxon>
        <taxon>Fungi</taxon>
        <taxon>Dikarya</taxon>
        <taxon>Basidiomycota</taxon>
        <taxon>Agaricomycotina</taxon>
        <taxon>Agaricomycetes</taxon>
        <taxon>Agaricomycetidae</taxon>
        <taxon>Agaricales</taxon>
        <taxon>Marasmiineae</taxon>
        <taxon>Mycenaceae</taxon>
        <taxon>Mycena</taxon>
    </lineage>
</organism>
<keyword evidence="1" id="KW-0472">Membrane</keyword>